<sequence length="1180" mass="133206">MQKGDVVSDKFDYPVACNPNNSVIVSACAGSGKTWLLVARLVRLLLAGAKPQEILALTFTRKAAQEMRDRLYGLLEQFSQMDDKQLIHELKIRGLEDTEAKNLLSQARGLYLKVLMSPQSIVIDTFHGWFGRLLGAAPISAEVQPGFNLREDAKRLQEECMQDWWGDLPADLKKHYDVLLKEFGAFETEKFLMGSYSLFKQRGAWTFFLASCRARGASPVDALAQCLPHLSLPNPLEEFWQRPGTKEDLQVMLDCFTNGTATQKKRVPLIQKAIELHATGQSIMEIADAWQSCFFTQKRAPSGDIANMSAPMRDYLATTGGDPMQITSIRNAWVDAYEVWFAWQNDQDAYAINAAWFAMSEVMLGHMQKTKESMRVRDFDDLEIGVSQLMADPANAAYLQARLDAKYSHILIDEFQDTNPLQWQILRSWLEGYGQDGSRPSVFIVGDPKQSIYRFRRADPRLFDSARDFLTANLQAKSLQKNTTRRNAHAINDAVNSIFLTDAVPPSYVFAKQDTDWKAPTEGIAEHQFAAKGEAMLLPLIERTAQDQVGRTGSALDNPIEDAGLTVGVQQRYWEGQQVSRLIHHVLATRQVIDKKDGKDYWRPARASDFILLVKRRAFLPQFERALREAGLAYDSSRLGGLLNTLEIDDLIALLTVLVSPRHDLPLAQVLRSPIFGFTDQQMQKLSSHVGDSQSDSQGQTQSSWWDALQSSSQAELQKAARYLERWRGLGEVLPVHDLLDLIYQESNLRVSYAVASQNLARAQVLANLDAFLELALNQDGGRYPSLSRFIEEINAMRRGDDDETPDEGDVEVETEDDIGEVDLDSEMSEEDQHKRVRLMTIHGAKGLEAPFIIMLDANHTEWKAPNRGVLLDWSPDETSPSHLSLYTAKSLTEKRAAIYQKENEVSENENWNVLYVAMTRAQQGLWISGVQSHIGDGISQKSWYGRALAAGMEILDATQLGEVPAQEQEKVIPSDRESFQINHFQLSWDAAKQSHEETIANIESGALAIATNAKEQVQLEAQPDPEILEEGTHFHKLLEFLTTHSGSQATVQMPSEQELMHWLSIDQERAKKLMERVRLVMDAPILKPYLTDNQWVQAWNEIDVVSLDGKSFRLDRLVEFEDHLAILDYKLTIPETGSEAYNKYRAQLNNYKQELARIRPDKPAKAYLISAKGEISEVD</sequence>
<gene>
    <name evidence="18" type="ORF">CL55_00012310</name>
</gene>
<dbReference type="SUPFAM" id="SSF52540">
    <property type="entry name" value="P-loop containing nucleoside triphosphate hydrolases"/>
    <property type="match status" value="1"/>
</dbReference>
<dbReference type="Pfam" id="PF00580">
    <property type="entry name" value="UvrD-helicase"/>
    <property type="match status" value="1"/>
</dbReference>
<keyword evidence="5 15" id="KW-0347">Helicase</keyword>
<evidence type="ECO:0000256" key="13">
    <source>
        <dbReference type="ARBA" id="ARBA00034923"/>
    </source>
</evidence>
<dbReference type="GO" id="GO:0003677">
    <property type="term" value="F:DNA binding"/>
    <property type="evidence" value="ECO:0007669"/>
    <property type="project" value="UniProtKB-KW"/>
</dbReference>
<evidence type="ECO:0000256" key="9">
    <source>
        <dbReference type="ARBA" id="ARBA00023204"/>
    </source>
</evidence>
<evidence type="ECO:0000256" key="5">
    <source>
        <dbReference type="ARBA" id="ARBA00022806"/>
    </source>
</evidence>
<dbReference type="HOGENOM" id="CLU_001114_0_0_4"/>
<keyword evidence="2 15" id="KW-0547">Nucleotide-binding</keyword>
<dbReference type="Gene3D" id="3.40.50.300">
    <property type="entry name" value="P-loop containing nucleotide triphosphate hydrolases"/>
    <property type="match status" value="3"/>
</dbReference>
<organism evidence="18 19">
    <name type="scientific">Polynucleobacter duraquae</name>
    <dbReference type="NCBI Taxonomy" id="1835254"/>
    <lineage>
        <taxon>Bacteria</taxon>
        <taxon>Pseudomonadati</taxon>
        <taxon>Pseudomonadota</taxon>
        <taxon>Betaproteobacteria</taxon>
        <taxon>Burkholderiales</taxon>
        <taxon>Burkholderiaceae</taxon>
        <taxon>Polynucleobacter</taxon>
    </lineage>
</organism>
<evidence type="ECO:0000259" key="17">
    <source>
        <dbReference type="PROSITE" id="PS51217"/>
    </source>
</evidence>
<dbReference type="GO" id="GO:0016887">
    <property type="term" value="F:ATP hydrolysis activity"/>
    <property type="evidence" value="ECO:0007669"/>
    <property type="project" value="RHEA"/>
</dbReference>
<evidence type="ECO:0000313" key="19">
    <source>
        <dbReference type="Proteomes" id="UP000061135"/>
    </source>
</evidence>
<comment type="catalytic activity">
    <reaction evidence="11">
        <text>Couples ATP hydrolysis with the unwinding of duplex DNA by translocating in the 3'-5' direction.</text>
        <dbReference type="EC" id="5.6.2.4"/>
    </reaction>
</comment>
<keyword evidence="1" id="KW-0540">Nuclease</keyword>
<keyword evidence="8" id="KW-0238">DNA-binding</keyword>
<dbReference type="GO" id="GO:0033202">
    <property type="term" value="C:DNA helicase complex"/>
    <property type="evidence" value="ECO:0007669"/>
    <property type="project" value="TreeGrafter"/>
</dbReference>
<feature type="domain" description="UvrD-like helicase ATP-binding" evidence="16">
    <location>
        <begin position="6"/>
        <end position="488"/>
    </location>
</feature>
<dbReference type="GO" id="GO:0000725">
    <property type="term" value="P:recombinational repair"/>
    <property type="evidence" value="ECO:0007669"/>
    <property type="project" value="TreeGrafter"/>
</dbReference>
<dbReference type="Gene3D" id="3.90.320.10">
    <property type="match status" value="1"/>
</dbReference>
<evidence type="ECO:0000256" key="6">
    <source>
        <dbReference type="ARBA" id="ARBA00022839"/>
    </source>
</evidence>
<dbReference type="InterPro" id="IPR011604">
    <property type="entry name" value="PDDEXK-like_dom_sf"/>
</dbReference>
<evidence type="ECO:0000256" key="2">
    <source>
        <dbReference type="ARBA" id="ARBA00022741"/>
    </source>
</evidence>
<dbReference type="PANTHER" id="PTHR11070">
    <property type="entry name" value="UVRD / RECB / PCRA DNA HELICASE FAMILY MEMBER"/>
    <property type="match status" value="1"/>
</dbReference>
<dbReference type="STRING" id="1835254.CL55_00012310"/>
<comment type="catalytic activity">
    <reaction evidence="14">
        <text>ATP + H2O = ADP + phosphate + H(+)</text>
        <dbReference type="Rhea" id="RHEA:13065"/>
        <dbReference type="ChEBI" id="CHEBI:15377"/>
        <dbReference type="ChEBI" id="CHEBI:15378"/>
        <dbReference type="ChEBI" id="CHEBI:30616"/>
        <dbReference type="ChEBI" id="CHEBI:43474"/>
        <dbReference type="ChEBI" id="CHEBI:456216"/>
        <dbReference type="EC" id="5.6.2.4"/>
    </reaction>
</comment>
<dbReference type="EMBL" id="CP007501">
    <property type="protein sequence ID" value="AKD25564.1"/>
    <property type="molecule type" value="Genomic_DNA"/>
</dbReference>
<dbReference type="InterPro" id="IPR014016">
    <property type="entry name" value="UvrD-like_ATP-bd"/>
</dbReference>
<evidence type="ECO:0000256" key="10">
    <source>
        <dbReference type="ARBA" id="ARBA00023235"/>
    </source>
</evidence>
<dbReference type="GO" id="GO:0004527">
    <property type="term" value="F:exonuclease activity"/>
    <property type="evidence" value="ECO:0007669"/>
    <property type="project" value="UniProtKB-KW"/>
</dbReference>
<dbReference type="AlphaFoldDB" id="A0A0E3V0U0"/>
<protein>
    <recommendedName>
        <fullName evidence="12">DNA 3'-5' helicase</fullName>
        <ecNumber evidence="12">5.6.2.4</ecNumber>
    </recommendedName>
    <alternativeName>
        <fullName evidence="13">DNA 3'-5' helicase II</fullName>
    </alternativeName>
</protein>
<evidence type="ECO:0000259" key="16">
    <source>
        <dbReference type="PROSITE" id="PS51198"/>
    </source>
</evidence>
<evidence type="ECO:0000256" key="7">
    <source>
        <dbReference type="ARBA" id="ARBA00022840"/>
    </source>
</evidence>
<dbReference type="InterPro" id="IPR014017">
    <property type="entry name" value="DNA_helicase_UvrD-like_C"/>
</dbReference>
<dbReference type="GO" id="GO:0043138">
    <property type="term" value="F:3'-5' DNA helicase activity"/>
    <property type="evidence" value="ECO:0007669"/>
    <property type="project" value="UniProtKB-EC"/>
</dbReference>
<keyword evidence="19" id="KW-1185">Reference proteome</keyword>
<evidence type="ECO:0000256" key="1">
    <source>
        <dbReference type="ARBA" id="ARBA00022722"/>
    </source>
</evidence>
<dbReference type="PROSITE" id="PS51198">
    <property type="entry name" value="UVRD_HELICASE_ATP_BIND"/>
    <property type="match status" value="1"/>
</dbReference>
<keyword evidence="10" id="KW-0413">Isomerase</keyword>
<dbReference type="PATRIC" id="fig|576611.7.peg.1252"/>
<dbReference type="InterPro" id="IPR000212">
    <property type="entry name" value="DNA_helicase_UvrD/REP"/>
</dbReference>
<evidence type="ECO:0000256" key="3">
    <source>
        <dbReference type="ARBA" id="ARBA00022763"/>
    </source>
</evidence>
<dbReference type="Pfam" id="PF13361">
    <property type="entry name" value="UvrD_C"/>
    <property type="match status" value="1"/>
</dbReference>
<evidence type="ECO:0000256" key="11">
    <source>
        <dbReference type="ARBA" id="ARBA00034617"/>
    </source>
</evidence>
<accession>A0A0E3V0U0</accession>
<dbReference type="InterPro" id="IPR027417">
    <property type="entry name" value="P-loop_NTPase"/>
</dbReference>
<dbReference type="Proteomes" id="UP000061135">
    <property type="component" value="Chromosome"/>
</dbReference>
<keyword evidence="9" id="KW-0234">DNA repair</keyword>
<dbReference type="PANTHER" id="PTHR11070:SF2">
    <property type="entry name" value="ATP-DEPENDENT DNA HELICASE SRS2"/>
    <property type="match status" value="1"/>
</dbReference>
<dbReference type="EC" id="5.6.2.4" evidence="12"/>
<feature type="domain" description="UvrD-like helicase C-terminal" evidence="17">
    <location>
        <begin position="535"/>
        <end position="847"/>
    </location>
</feature>
<dbReference type="KEGG" id="pdq:CL55_00012310"/>
<keyword evidence="6" id="KW-0269">Exonuclease</keyword>
<evidence type="ECO:0000256" key="12">
    <source>
        <dbReference type="ARBA" id="ARBA00034808"/>
    </source>
</evidence>
<evidence type="ECO:0000256" key="8">
    <source>
        <dbReference type="ARBA" id="ARBA00023125"/>
    </source>
</evidence>
<keyword evidence="4 15" id="KW-0378">Hydrolase</keyword>
<dbReference type="Gene3D" id="1.10.486.10">
    <property type="entry name" value="PCRA, domain 4"/>
    <property type="match status" value="1"/>
</dbReference>
<keyword evidence="3" id="KW-0227">DNA damage</keyword>
<dbReference type="GO" id="GO:0005829">
    <property type="term" value="C:cytosol"/>
    <property type="evidence" value="ECO:0007669"/>
    <property type="project" value="TreeGrafter"/>
</dbReference>
<dbReference type="PROSITE" id="PS51257">
    <property type="entry name" value="PROKAR_LIPOPROTEIN"/>
    <property type="match status" value="1"/>
</dbReference>
<evidence type="ECO:0000313" key="18">
    <source>
        <dbReference type="EMBL" id="AKD25564.1"/>
    </source>
</evidence>
<dbReference type="PROSITE" id="PS51217">
    <property type="entry name" value="UVRD_HELICASE_CTER"/>
    <property type="match status" value="1"/>
</dbReference>
<proteinExistence type="predicted"/>
<dbReference type="GO" id="GO:0005524">
    <property type="term" value="F:ATP binding"/>
    <property type="evidence" value="ECO:0007669"/>
    <property type="project" value="UniProtKB-UniRule"/>
</dbReference>
<evidence type="ECO:0000256" key="14">
    <source>
        <dbReference type="ARBA" id="ARBA00048988"/>
    </source>
</evidence>
<evidence type="ECO:0000256" key="15">
    <source>
        <dbReference type="PROSITE-ProRule" id="PRU00560"/>
    </source>
</evidence>
<feature type="binding site" evidence="15">
    <location>
        <begin position="27"/>
        <end position="34"/>
    </location>
    <ligand>
        <name>ATP</name>
        <dbReference type="ChEBI" id="CHEBI:30616"/>
    </ligand>
</feature>
<evidence type="ECO:0000256" key="4">
    <source>
        <dbReference type="ARBA" id="ARBA00022801"/>
    </source>
</evidence>
<reference evidence="18 19" key="1">
    <citation type="submission" date="2014-03" db="EMBL/GenBank/DDBJ databases">
        <title>Genome of Polynucleobacter strain MWH-MoK4.</title>
        <authorList>
            <person name="Hahn M.W."/>
        </authorList>
    </citation>
    <scope>NUCLEOTIDE SEQUENCE [LARGE SCALE GENOMIC DNA]</scope>
    <source>
        <strain evidence="18 19">MWH-MoK4</strain>
    </source>
</reference>
<name>A0A0E3V0U0_9BURK</name>
<keyword evidence="7 15" id="KW-0067">ATP-binding</keyword>